<accession>A0A9P6HVV9</accession>
<comment type="similarity">
    <text evidence="1">Belongs to the CDC123 family.</text>
</comment>
<reference evidence="2" key="1">
    <citation type="submission" date="2020-03" db="EMBL/GenBank/DDBJ databases">
        <authorList>
            <person name="He L."/>
        </authorList>
    </citation>
    <scope>NUCLEOTIDE SEQUENCE</scope>
    <source>
        <strain evidence="2">CkLH20</strain>
    </source>
</reference>
<dbReference type="AlphaFoldDB" id="A0A9P6HVV9"/>
<protein>
    <recommendedName>
        <fullName evidence="4">Cell division cycle protein 123</fullName>
    </recommendedName>
</protein>
<dbReference type="OrthoDB" id="360540at2759"/>
<evidence type="ECO:0008006" key="4">
    <source>
        <dbReference type="Google" id="ProtNLM"/>
    </source>
</evidence>
<reference evidence="2" key="2">
    <citation type="submission" date="2020-11" db="EMBL/GenBank/DDBJ databases">
        <title>Whole genome sequencing of Colletotrichum sp.</title>
        <authorList>
            <person name="Li H."/>
        </authorList>
    </citation>
    <scope>NUCLEOTIDE SEQUENCE</scope>
    <source>
        <strain evidence="2">CkLH20</strain>
    </source>
</reference>
<proteinExistence type="inferred from homology"/>
<dbReference type="GO" id="GO:0005737">
    <property type="term" value="C:cytoplasm"/>
    <property type="evidence" value="ECO:0007669"/>
    <property type="project" value="TreeGrafter"/>
</dbReference>
<evidence type="ECO:0000313" key="2">
    <source>
        <dbReference type="EMBL" id="KAF9871085.1"/>
    </source>
</evidence>
<sequence>MLRPAVAIHSLSKTEVTKLLTVASEVGYDILKAEKNEDLKALGESMAAAATPGLQGSAEGYFVRLSHCSPKDADGGNLRAVFSIREALVKLVSSKRTVQALLGLYYKYENSDDVADNQLYFFPYHTNLDRLSEWRCYVNKHRVVAISQSRFYQCNHAGITDEGLQSLAEQVRALWSRMAADLDFDSCVLDIYAKVLEPQFSVKLIEINPWGAYSGSGSLLFHWLDDAGFLEPTTPTGETVIRIVEEGESPILSRDEAYKIGRDGIIENELRCLKERGLEWVLQDEADAKFMALPLPAAHSGLTTRKDGLEMFRRLKNGGKTDARLPARDHPRFVKLKKAYRDEVLRGEA</sequence>
<dbReference type="GeneID" id="62167290"/>
<gene>
    <name evidence="2" type="ORF">CkaCkLH20_11502</name>
</gene>
<dbReference type="Proteomes" id="UP000781932">
    <property type="component" value="Unassembled WGS sequence"/>
</dbReference>
<dbReference type="RefSeq" id="XP_038740546.1">
    <property type="nucleotide sequence ID" value="XM_038894216.1"/>
</dbReference>
<name>A0A9P6HVV9_9PEZI</name>
<dbReference type="Pfam" id="PF07065">
    <property type="entry name" value="D123"/>
    <property type="match status" value="1"/>
</dbReference>
<dbReference type="InterPro" id="IPR009772">
    <property type="entry name" value="CDC123"/>
</dbReference>
<dbReference type="PANTHER" id="PTHR15323:SF6">
    <property type="entry name" value="CELL DIVISION CYCLE PROTEIN 123 HOMOLOG"/>
    <property type="match status" value="1"/>
</dbReference>
<dbReference type="EMBL" id="JAATWM020000048">
    <property type="protein sequence ID" value="KAF9871085.1"/>
    <property type="molecule type" value="Genomic_DNA"/>
</dbReference>
<dbReference type="PANTHER" id="PTHR15323">
    <property type="entry name" value="D123 PROTEIN"/>
    <property type="match status" value="1"/>
</dbReference>
<evidence type="ECO:0000256" key="1">
    <source>
        <dbReference type="ARBA" id="ARBA00011047"/>
    </source>
</evidence>
<comment type="caution">
    <text evidence="2">The sequence shown here is derived from an EMBL/GenBank/DDBJ whole genome shotgun (WGS) entry which is preliminary data.</text>
</comment>
<evidence type="ECO:0000313" key="3">
    <source>
        <dbReference type="Proteomes" id="UP000781932"/>
    </source>
</evidence>
<organism evidence="2 3">
    <name type="scientific">Colletotrichum karsti</name>
    <dbReference type="NCBI Taxonomy" id="1095194"/>
    <lineage>
        <taxon>Eukaryota</taxon>
        <taxon>Fungi</taxon>
        <taxon>Dikarya</taxon>
        <taxon>Ascomycota</taxon>
        <taxon>Pezizomycotina</taxon>
        <taxon>Sordariomycetes</taxon>
        <taxon>Hypocreomycetidae</taxon>
        <taxon>Glomerellales</taxon>
        <taxon>Glomerellaceae</taxon>
        <taxon>Colletotrichum</taxon>
        <taxon>Colletotrichum boninense species complex</taxon>
    </lineage>
</organism>
<keyword evidence="3" id="KW-1185">Reference proteome</keyword>